<dbReference type="Gramene" id="EFJ07553">
    <property type="protein sequence ID" value="EFJ07553"/>
    <property type="gene ID" value="SELMODRAFT_186038"/>
</dbReference>
<dbReference type="PROSITE" id="PS00375">
    <property type="entry name" value="UDPGT"/>
    <property type="match status" value="1"/>
</dbReference>
<dbReference type="GO" id="GO:0080044">
    <property type="term" value="F:quercetin 7-O-glucosyltransferase activity"/>
    <property type="evidence" value="ECO:0000318"/>
    <property type="project" value="GO_Central"/>
</dbReference>
<protein>
    <recommendedName>
        <fullName evidence="4">Glycosyltransferase</fullName>
        <ecNumber evidence="4">2.4.1.-</ecNumber>
    </recommendedName>
</protein>
<dbReference type="KEGG" id="smo:SELMODRAFT_186038"/>
<accession>D8T737</accession>
<evidence type="ECO:0000256" key="3">
    <source>
        <dbReference type="RuleBase" id="RU003718"/>
    </source>
</evidence>
<dbReference type="PANTHER" id="PTHR11926:SF774">
    <property type="entry name" value="UDP-GLYCOSYLTRANSFERASE 85A1-RELATED"/>
    <property type="match status" value="1"/>
</dbReference>
<dbReference type="InParanoid" id="D8T737"/>
<gene>
    <name evidence="5" type="ORF">SELMODRAFT_186038</name>
</gene>
<evidence type="ECO:0000256" key="2">
    <source>
        <dbReference type="ARBA" id="ARBA00022679"/>
    </source>
</evidence>
<evidence type="ECO:0000256" key="1">
    <source>
        <dbReference type="ARBA" id="ARBA00009995"/>
    </source>
</evidence>
<dbReference type="GO" id="GO:0005737">
    <property type="term" value="C:cytoplasm"/>
    <property type="evidence" value="ECO:0000318"/>
    <property type="project" value="GO_Central"/>
</dbReference>
<dbReference type="HOGENOM" id="CLU_001724_0_0_1"/>
<dbReference type="SUPFAM" id="SSF53756">
    <property type="entry name" value="UDP-Glycosyltransferase/glycogen phosphorylase"/>
    <property type="match status" value="1"/>
</dbReference>
<comment type="similarity">
    <text evidence="1 3">Belongs to the UDP-glycosyltransferase family.</text>
</comment>
<evidence type="ECO:0000313" key="5">
    <source>
        <dbReference type="EMBL" id="EFJ07553.1"/>
    </source>
</evidence>
<evidence type="ECO:0000256" key="4">
    <source>
        <dbReference type="RuleBase" id="RU362057"/>
    </source>
</evidence>
<keyword evidence="6" id="KW-1185">Reference proteome</keyword>
<keyword evidence="2 3" id="KW-0808">Transferase</keyword>
<dbReference type="FunFam" id="3.40.50.2000:FF:000060">
    <property type="entry name" value="Glycosyltransferase"/>
    <property type="match status" value="1"/>
</dbReference>
<organism evidence="6">
    <name type="scientific">Selaginella moellendorffii</name>
    <name type="common">Spikemoss</name>
    <dbReference type="NCBI Taxonomy" id="88036"/>
    <lineage>
        <taxon>Eukaryota</taxon>
        <taxon>Viridiplantae</taxon>
        <taxon>Streptophyta</taxon>
        <taxon>Embryophyta</taxon>
        <taxon>Tracheophyta</taxon>
        <taxon>Lycopodiopsida</taxon>
        <taxon>Selaginellales</taxon>
        <taxon>Selaginellaceae</taxon>
        <taxon>Selaginella</taxon>
    </lineage>
</organism>
<sequence>MKQRPHLLAVPVPAQGHINSMLQLCKRLASSGFFITFLVSHKRENFIATEQRATGQHLRFVYLPDNLLPGVISASTVLLEFTAILENNLKLAVPEIIQDVMADPSLPRVSCILTDVVITSLQDVARQFGICKVTLSTFSASWLSIQNGLPVLKENGLLPLNGMFFFYSSLSTSRIIDFVPGLPPIAGRDFTLQIQEVHPLDPDFSIRYSRNQIIQNDSWVFINSFHELETSQLDQLARDNPRFVPIGPLLPSFAFDGQVGVDELEQERCGFWTEDMSCLDWLDEQPSKSVIYVSFGSVANASPDHIKQLYSGLVQSDYPFLWVIRSDNDELRKLFEDPSYDKCKFVSWAPQLKVLKHPSVGAFLTHCGWNSLLETIVAGVPVIGWPFLYEQPLNCALAVEHWKIGSRLPPGPDATLVEKAVKNIMGEAGQMWRDNVTKLAISAKDAVSDGGLSHRNLEAFKCKMA</sequence>
<proteinExistence type="inferred from homology"/>
<keyword evidence="3" id="KW-0328">Glycosyltransferase</keyword>
<dbReference type="EC" id="2.4.1.-" evidence="4"/>
<dbReference type="InterPro" id="IPR002213">
    <property type="entry name" value="UDP_glucos_trans"/>
</dbReference>
<name>D8T737_SELML</name>
<dbReference type="Pfam" id="PF00201">
    <property type="entry name" value="UDPGT"/>
    <property type="match status" value="1"/>
</dbReference>
<dbReference type="Proteomes" id="UP000001514">
    <property type="component" value="Unassembled WGS sequence"/>
</dbReference>
<dbReference type="AlphaFoldDB" id="D8T737"/>
<dbReference type="eggNOG" id="KOG1192">
    <property type="taxonomic scope" value="Eukaryota"/>
</dbReference>
<dbReference type="GO" id="GO:0080043">
    <property type="term" value="F:quercetin 3-O-glucosyltransferase activity"/>
    <property type="evidence" value="ECO:0000318"/>
    <property type="project" value="GO_Central"/>
</dbReference>
<dbReference type="Gene3D" id="3.40.50.2000">
    <property type="entry name" value="Glycogen Phosphorylase B"/>
    <property type="match status" value="2"/>
</dbReference>
<dbReference type="PANTHER" id="PTHR11926">
    <property type="entry name" value="GLUCOSYL/GLUCURONOSYL TRANSFERASES"/>
    <property type="match status" value="1"/>
</dbReference>
<dbReference type="FunCoup" id="D8T737">
    <property type="interactions" value="371"/>
</dbReference>
<evidence type="ECO:0000313" key="6">
    <source>
        <dbReference type="Proteomes" id="UP000001514"/>
    </source>
</evidence>
<dbReference type="CDD" id="cd03784">
    <property type="entry name" value="GT1_Gtf-like"/>
    <property type="match status" value="1"/>
</dbReference>
<dbReference type="InterPro" id="IPR035595">
    <property type="entry name" value="UDP_glycos_trans_CS"/>
</dbReference>
<reference evidence="5 6" key="1">
    <citation type="journal article" date="2011" name="Science">
        <title>The Selaginella genome identifies genetic changes associated with the evolution of vascular plants.</title>
        <authorList>
            <person name="Banks J.A."/>
            <person name="Nishiyama T."/>
            <person name="Hasebe M."/>
            <person name="Bowman J.L."/>
            <person name="Gribskov M."/>
            <person name="dePamphilis C."/>
            <person name="Albert V.A."/>
            <person name="Aono N."/>
            <person name="Aoyama T."/>
            <person name="Ambrose B.A."/>
            <person name="Ashton N.W."/>
            <person name="Axtell M.J."/>
            <person name="Barker E."/>
            <person name="Barker M.S."/>
            <person name="Bennetzen J.L."/>
            <person name="Bonawitz N.D."/>
            <person name="Chapple C."/>
            <person name="Cheng C."/>
            <person name="Correa L.G."/>
            <person name="Dacre M."/>
            <person name="DeBarry J."/>
            <person name="Dreyer I."/>
            <person name="Elias M."/>
            <person name="Engstrom E.M."/>
            <person name="Estelle M."/>
            <person name="Feng L."/>
            <person name="Finet C."/>
            <person name="Floyd S.K."/>
            <person name="Frommer W.B."/>
            <person name="Fujita T."/>
            <person name="Gramzow L."/>
            <person name="Gutensohn M."/>
            <person name="Harholt J."/>
            <person name="Hattori M."/>
            <person name="Heyl A."/>
            <person name="Hirai T."/>
            <person name="Hiwatashi Y."/>
            <person name="Ishikawa M."/>
            <person name="Iwata M."/>
            <person name="Karol K.G."/>
            <person name="Koehler B."/>
            <person name="Kolukisaoglu U."/>
            <person name="Kubo M."/>
            <person name="Kurata T."/>
            <person name="Lalonde S."/>
            <person name="Li K."/>
            <person name="Li Y."/>
            <person name="Litt A."/>
            <person name="Lyons E."/>
            <person name="Manning G."/>
            <person name="Maruyama T."/>
            <person name="Michael T.P."/>
            <person name="Mikami K."/>
            <person name="Miyazaki S."/>
            <person name="Morinaga S."/>
            <person name="Murata T."/>
            <person name="Mueller-Roeber B."/>
            <person name="Nelson D.R."/>
            <person name="Obara M."/>
            <person name="Oguri Y."/>
            <person name="Olmstead R.G."/>
            <person name="Onodera N."/>
            <person name="Petersen B.L."/>
            <person name="Pils B."/>
            <person name="Prigge M."/>
            <person name="Rensing S.A."/>
            <person name="Riano-Pachon D.M."/>
            <person name="Roberts A.W."/>
            <person name="Sato Y."/>
            <person name="Scheller H.V."/>
            <person name="Schulz B."/>
            <person name="Schulz C."/>
            <person name="Shakirov E.V."/>
            <person name="Shibagaki N."/>
            <person name="Shinohara N."/>
            <person name="Shippen D.E."/>
            <person name="Soerensen I."/>
            <person name="Sotooka R."/>
            <person name="Sugimoto N."/>
            <person name="Sugita M."/>
            <person name="Sumikawa N."/>
            <person name="Tanurdzic M."/>
            <person name="Theissen G."/>
            <person name="Ulvskov P."/>
            <person name="Wakazuki S."/>
            <person name="Weng J.K."/>
            <person name="Willats W.W."/>
            <person name="Wipf D."/>
            <person name="Wolf P.G."/>
            <person name="Yang L."/>
            <person name="Zimmer A.D."/>
            <person name="Zhu Q."/>
            <person name="Mitros T."/>
            <person name="Hellsten U."/>
            <person name="Loque D."/>
            <person name="Otillar R."/>
            <person name="Salamov A."/>
            <person name="Schmutz J."/>
            <person name="Shapiro H."/>
            <person name="Lindquist E."/>
            <person name="Lucas S."/>
            <person name="Rokhsar D."/>
            <person name="Grigoriev I.V."/>
        </authorList>
    </citation>
    <scope>NUCLEOTIDE SEQUENCE [LARGE SCALE GENOMIC DNA]</scope>
</reference>
<dbReference type="EMBL" id="GL377684">
    <property type="protein sequence ID" value="EFJ07553.1"/>
    <property type="molecule type" value="Genomic_DNA"/>
</dbReference>